<dbReference type="Pfam" id="PF06841">
    <property type="entry name" value="Phage_T4_gp19"/>
    <property type="match status" value="1"/>
</dbReference>
<protein>
    <recommendedName>
        <fullName evidence="3">Phage tail protein</fullName>
    </recommendedName>
</protein>
<dbReference type="InterPro" id="IPR011747">
    <property type="entry name" value="CHP02241"/>
</dbReference>
<dbReference type="STRING" id="1032480.MLP_22850"/>
<dbReference type="AlphaFoldDB" id="F5XET3"/>
<dbReference type="RefSeq" id="WP_013863171.1">
    <property type="nucleotide sequence ID" value="NC_015635.1"/>
</dbReference>
<dbReference type="Proteomes" id="UP000007947">
    <property type="component" value="Chromosome"/>
</dbReference>
<dbReference type="eggNOG" id="ENOG5032T2H">
    <property type="taxonomic scope" value="Bacteria"/>
</dbReference>
<proteinExistence type="predicted"/>
<evidence type="ECO:0000313" key="2">
    <source>
        <dbReference type="Proteomes" id="UP000007947"/>
    </source>
</evidence>
<dbReference type="PANTHER" id="PTHR38009:SF1">
    <property type="entry name" value="CONSERVED HYPOTHETICAL PHAGE TAIL PROTEIN"/>
    <property type="match status" value="1"/>
</dbReference>
<gene>
    <name evidence="1" type="ordered locus">MLP_22850</name>
</gene>
<organism evidence="1 2">
    <name type="scientific">Microlunatus phosphovorus (strain ATCC 700054 / DSM 10555 / JCM 9379 / NBRC 101784 / NCIMB 13414 / VKM Ac-1990 / NM-1)</name>
    <dbReference type="NCBI Taxonomy" id="1032480"/>
    <lineage>
        <taxon>Bacteria</taxon>
        <taxon>Bacillati</taxon>
        <taxon>Actinomycetota</taxon>
        <taxon>Actinomycetes</taxon>
        <taxon>Propionibacteriales</taxon>
        <taxon>Propionibacteriaceae</taxon>
        <taxon>Microlunatus</taxon>
    </lineage>
</organism>
<reference evidence="1 2" key="1">
    <citation type="submission" date="2011-05" db="EMBL/GenBank/DDBJ databases">
        <title>Whole genome sequence of Microlunatus phosphovorus NM-1.</title>
        <authorList>
            <person name="Hosoyama A."/>
            <person name="Sasaki K."/>
            <person name="Harada T."/>
            <person name="Igarashi R."/>
            <person name="Kawakoshi A."/>
            <person name="Sasagawa M."/>
            <person name="Fukada J."/>
            <person name="Nakamura S."/>
            <person name="Katano Y."/>
            <person name="Hanada S."/>
            <person name="Kamagata Y."/>
            <person name="Nakamura N."/>
            <person name="Yamazaki S."/>
            <person name="Fujita N."/>
        </authorList>
    </citation>
    <scope>NUCLEOTIDE SEQUENCE [LARGE SCALE GENOMIC DNA]</scope>
    <source>
        <strain evidence="2">ATCC 700054 / DSM 10555 / JCM 9379 / NBRC 101784 / NCIMB 13414 / VKM Ac-1990 / NM-1</strain>
    </source>
</reference>
<evidence type="ECO:0008006" key="3">
    <source>
        <dbReference type="Google" id="ProtNLM"/>
    </source>
</evidence>
<keyword evidence="2" id="KW-1185">Reference proteome</keyword>
<name>F5XET3_MICPN</name>
<dbReference type="PANTHER" id="PTHR38009">
    <property type="entry name" value="CONSERVED HYPOTHETICAL PHAGE TAIL PROTEIN"/>
    <property type="match status" value="1"/>
</dbReference>
<evidence type="ECO:0000313" key="1">
    <source>
        <dbReference type="EMBL" id="BAK35299.1"/>
    </source>
</evidence>
<accession>F5XET3</accession>
<sequence length="189" mass="19155">MTGLMGVFRFQVLLDLDIPLAGLSSPLCDGAFAECDGLELTMQPTTVEVGGLNNAQVHLIGRTTGAQLVLRRGMTSDLQLWTWFARGTLPGSVVTAHGQISVLTADGEPAISFALDGCLPVRIKAPGLQARGDQGVAIEELALVYRSLRAIPPGGLGASASAGASVSMSAGLSVSAGASFAASASIGGF</sequence>
<dbReference type="EMBL" id="AP012204">
    <property type="protein sequence ID" value="BAK35299.1"/>
    <property type="molecule type" value="Genomic_DNA"/>
</dbReference>
<dbReference type="KEGG" id="mph:MLP_22850"/>
<dbReference type="InterPro" id="IPR010667">
    <property type="entry name" value="Phage_T4_Gp19"/>
</dbReference>
<dbReference type="HOGENOM" id="CLU_101335_2_1_11"/>
<dbReference type="GO" id="GO:0005198">
    <property type="term" value="F:structural molecule activity"/>
    <property type="evidence" value="ECO:0007669"/>
    <property type="project" value="InterPro"/>
</dbReference>
<dbReference type="OrthoDB" id="9799891at2"/>